<organism evidence="2 3">
    <name type="scientific">Acanthoscelides obtectus</name>
    <name type="common">Bean weevil</name>
    <name type="synonym">Bruchus obtectus</name>
    <dbReference type="NCBI Taxonomy" id="200917"/>
    <lineage>
        <taxon>Eukaryota</taxon>
        <taxon>Metazoa</taxon>
        <taxon>Ecdysozoa</taxon>
        <taxon>Arthropoda</taxon>
        <taxon>Hexapoda</taxon>
        <taxon>Insecta</taxon>
        <taxon>Pterygota</taxon>
        <taxon>Neoptera</taxon>
        <taxon>Endopterygota</taxon>
        <taxon>Coleoptera</taxon>
        <taxon>Polyphaga</taxon>
        <taxon>Cucujiformia</taxon>
        <taxon>Chrysomeloidea</taxon>
        <taxon>Chrysomelidae</taxon>
        <taxon>Bruchinae</taxon>
        <taxon>Bruchini</taxon>
        <taxon>Acanthoscelides</taxon>
    </lineage>
</organism>
<name>A0A9P0KJ40_ACAOB</name>
<dbReference type="EMBL" id="CAKOFQ010006820">
    <property type="protein sequence ID" value="CAH1974166.1"/>
    <property type="molecule type" value="Genomic_DNA"/>
</dbReference>
<proteinExistence type="predicted"/>
<sequence>MIAKQKKPDSIGEELIKPCVLKVTKIILREDAEQKMKSIPLSNNTDKRIIDDIAADIKSQIINKKKLIGLCTDGVPAMIDVQSGLAKKLKEKDYAMVSTHCVIHLQALASKTLPQKLRQTLYSAIRIVNYNKSSALNSRLFTLLCEDLDSDHKVLLFHTEVRWLSKGNMLARLYELKEEVLFHESKEKHDFLMFKNYTFQWRLAYLTDIFDSLNEPNLKLQSRNNIIISNYDYIQGFISKLQLWNQKVSSDNVICFSRLFEAIKNNILDANLKDHLQTLEDELRRYYRDINRAHDKKSICCRCVTITRSSSGIISRNEG</sequence>
<accession>A0A9P0KJ40</accession>
<dbReference type="AlphaFoldDB" id="A0A9P0KJ40"/>
<dbReference type="Proteomes" id="UP001152888">
    <property type="component" value="Unassembled WGS sequence"/>
</dbReference>
<keyword evidence="1" id="KW-0175">Coiled coil</keyword>
<dbReference type="PANTHER" id="PTHR45913:SF19">
    <property type="entry name" value="LOW QUALITY PROTEIN: ZINC FINGER BED DOMAIN-CONTAINING PROTEIN 5-LIKE"/>
    <property type="match status" value="1"/>
</dbReference>
<evidence type="ECO:0000313" key="2">
    <source>
        <dbReference type="EMBL" id="CAH1974166.1"/>
    </source>
</evidence>
<reference evidence="2" key="1">
    <citation type="submission" date="2022-03" db="EMBL/GenBank/DDBJ databases">
        <authorList>
            <person name="Sayadi A."/>
        </authorList>
    </citation>
    <scope>NUCLEOTIDE SEQUENCE</scope>
</reference>
<dbReference type="OrthoDB" id="6580598at2759"/>
<gene>
    <name evidence="2" type="ORF">ACAOBT_LOCUS10926</name>
</gene>
<comment type="caution">
    <text evidence="2">The sequence shown here is derived from an EMBL/GenBank/DDBJ whole genome shotgun (WGS) entry which is preliminary data.</text>
</comment>
<keyword evidence="3" id="KW-1185">Reference proteome</keyword>
<dbReference type="PANTHER" id="PTHR45913">
    <property type="entry name" value="EPM2A-INTERACTING PROTEIN 1"/>
    <property type="match status" value="1"/>
</dbReference>
<dbReference type="SUPFAM" id="SSF53098">
    <property type="entry name" value="Ribonuclease H-like"/>
    <property type="match status" value="1"/>
</dbReference>
<evidence type="ECO:0000256" key="1">
    <source>
        <dbReference type="SAM" id="Coils"/>
    </source>
</evidence>
<evidence type="ECO:0000313" key="3">
    <source>
        <dbReference type="Proteomes" id="UP001152888"/>
    </source>
</evidence>
<dbReference type="InterPro" id="IPR012337">
    <property type="entry name" value="RNaseH-like_sf"/>
</dbReference>
<protein>
    <submittedName>
        <fullName evidence="2">Uncharacterized protein</fullName>
    </submittedName>
</protein>
<feature type="coiled-coil region" evidence="1">
    <location>
        <begin position="269"/>
        <end position="296"/>
    </location>
</feature>